<evidence type="ECO:0000313" key="2">
    <source>
        <dbReference type="Proteomes" id="UP001215231"/>
    </source>
</evidence>
<accession>A0ABY7VD36</accession>
<sequence length="86" mass="9564">MTSETSSSTDSDEPLSKIVAFTEQQQEKTLELINSTQKTMDAFKPFKQATEINSQVEELMASVNEQLEKSMAAVNQQMETINQSTG</sequence>
<proteinExistence type="predicted"/>
<organism evidence="1 2">
    <name type="scientific">Thalassomonas haliotis</name>
    <dbReference type="NCBI Taxonomy" id="485448"/>
    <lineage>
        <taxon>Bacteria</taxon>
        <taxon>Pseudomonadati</taxon>
        <taxon>Pseudomonadota</taxon>
        <taxon>Gammaproteobacteria</taxon>
        <taxon>Alteromonadales</taxon>
        <taxon>Colwelliaceae</taxon>
        <taxon>Thalassomonas</taxon>
    </lineage>
</organism>
<reference evidence="1 2" key="1">
    <citation type="journal article" date="2022" name="Mar. Drugs">
        <title>Bioassay-Guided Fractionation Leads to the Detection of Cholic Acid Generated by the Rare Thalassomonas sp.</title>
        <authorList>
            <person name="Pheiffer F."/>
            <person name="Schneider Y.K."/>
            <person name="Hansen E.H."/>
            <person name="Andersen J.H."/>
            <person name="Isaksson J."/>
            <person name="Busche T."/>
            <person name="R C."/>
            <person name="Kalinowski J."/>
            <person name="Zyl L.V."/>
            <person name="Trindade M."/>
        </authorList>
    </citation>
    <scope>NUCLEOTIDE SEQUENCE [LARGE SCALE GENOMIC DNA]</scope>
    <source>
        <strain evidence="1 2">A5K-61T</strain>
    </source>
</reference>
<protein>
    <submittedName>
        <fullName evidence="1">Uncharacterized protein</fullName>
    </submittedName>
</protein>
<keyword evidence="2" id="KW-1185">Reference proteome</keyword>
<dbReference type="RefSeq" id="WP_274050884.1">
    <property type="nucleotide sequence ID" value="NZ_CP059693.1"/>
</dbReference>
<dbReference type="Proteomes" id="UP001215231">
    <property type="component" value="Chromosome"/>
</dbReference>
<gene>
    <name evidence="1" type="ORF">H3N35_21640</name>
</gene>
<evidence type="ECO:0000313" key="1">
    <source>
        <dbReference type="EMBL" id="WDE10823.1"/>
    </source>
</evidence>
<name>A0ABY7VD36_9GAMM</name>
<dbReference type="EMBL" id="CP059693">
    <property type="protein sequence ID" value="WDE10823.1"/>
    <property type="molecule type" value="Genomic_DNA"/>
</dbReference>